<name>A0A9W9YH87_9CNID</name>
<gene>
    <name evidence="1" type="ORF">OS493_039721</name>
</gene>
<organism evidence="1 2">
    <name type="scientific">Desmophyllum pertusum</name>
    <dbReference type="NCBI Taxonomy" id="174260"/>
    <lineage>
        <taxon>Eukaryota</taxon>
        <taxon>Metazoa</taxon>
        <taxon>Cnidaria</taxon>
        <taxon>Anthozoa</taxon>
        <taxon>Hexacorallia</taxon>
        <taxon>Scleractinia</taxon>
        <taxon>Caryophylliina</taxon>
        <taxon>Caryophylliidae</taxon>
        <taxon>Desmophyllum</taxon>
    </lineage>
</organism>
<evidence type="ECO:0000313" key="2">
    <source>
        <dbReference type="Proteomes" id="UP001163046"/>
    </source>
</evidence>
<proteinExistence type="predicted"/>
<feature type="non-terminal residue" evidence="1">
    <location>
        <position position="81"/>
    </location>
</feature>
<protein>
    <submittedName>
        <fullName evidence="1">Uncharacterized protein</fullName>
    </submittedName>
</protein>
<keyword evidence="2" id="KW-1185">Reference proteome</keyword>
<accession>A0A9W9YH87</accession>
<evidence type="ECO:0000313" key="1">
    <source>
        <dbReference type="EMBL" id="KAJ7347659.1"/>
    </source>
</evidence>
<comment type="caution">
    <text evidence="1">The sequence shown here is derived from an EMBL/GenBank/DDBJ whole genome shotgun (WGS) entry which is preliminary data.</text>
</comment>
<sequence length="81" mass="9571">MRAARRLWANQIEQLQTKEHEVVYVEDTLADLWLVSTLNRIHTITSSVQPLRPWQQCLVEPSPCIPTRLTRPWHYATRFSS</sequence>
<dbReference type="Proteomes" id="UP001163046">
    <property type="component" value="Unassembled WGS sequence"/>
</dbReference>
<dbReference type="AlphaFoldDB" id="A0A9W9YH87"/>
<reference evidence="1" key="1">
    <citation type="submission" date="2023-01" db="EMBL/GenBank/DDBJ databases">
        <title>Genome assembly of the deep-sea coral Lophelia pertusa.</title>
        <authorList>
            <person name="Herrera S."/>
            <person name="Cordes E."/>
        </authorList>
    </citation>
    <scope>NUCLEOTIDE SEQUENCE</scope>
    <source>
        <strain evidence="1">USNM1676648</strain>
        <tissue evidence="1">Polyp</tissue>
    </source>
</reference>
<dbReference type="EMBL" id="MU827534">
    <property type="protein sequence ID" value="KAJ7347659.1"/>
    <property type="molecule type" value="Genomic_DNA"/>
</dbReference>